<name>A0A1I7ETM9_9FLAO</name>
<feature type="transmembrane region" description="Helical" evidence="1">
    <location>
        <begin position="328"/>
        <end position="354"/>
    </location>
</feature>
<gene>
    <name evidence="2" type="ORF">SAMN05216480_101130</name>
</gene>
<reference evidence="3" key="1">
    <citation type="submission" date="2016-10" db="EMBL/GenBank/DDBJ databases">
        <authorList>
            <person name="Varghese N."/>
            <person name="Submissions S."/>
        </authorList>
    </citation>
    <scope>NUCLEOTIDE SEQUENCE [LARGE SCALE GENOMIC DNA]</scope>
    <source>
        <strain evidence="3">CGMCC 1.12333</strain>
    </source>
</reference>
<feature type="transmembrane region" description="Helical" evidence="1">
    <location>
        <begin position="89"/>
        <end position="106"/>
    </location>
</feature>
<keyword evidence="1" id="KW-0472">Membrane</keyword>
<feature type="transmembrane region" description="Helical" evidence="1">
    <location>
        <begin position="360"/>
        <end position="391"/>
    </location>
</feature>
<feature type="transmembrane region" description="Helical" evidence="1">
    <location>
        <begin position="7"/>
        <end position="30"/>
    </location>
</feature>
<sequence>MLSLKKIYRFFFFIILLCCFGIGGILQFFFGIPNTIYTFLILLFFYFFIIIYIVVKRKFFIDSLIIILCLFELVIISSGAINGVSLEKILIYSIFSLLPLGVYLFFKINQREGYITSTSIDDIFFKISLLQFPIMLIQHYGFPLFIKFNRSRQYIADFDFMFGSFFLKADHALGLFLLLVIMRILLKNDKRKITKYPLLVVVYLSFAILYGESNLSKLFLVIFLFYYLYQTFPKRWKLFGIILIALLVPIVSSKMKNIQAFKVHLYFMKYEYSVDKSYQNYTKGIAKRPQIVIVLANKFPLKYIGDGPYSYFDIIKGRFKLNRHFSQLIWTYVDIGIIGVSMLLLILIVLILRINVPSSYIWLIGLIVFSYAFLTTIFSDLGILIALFSFLKKRK</sequence>
<dbReference type="STRING" id="1224947.SAMN05216480_101130"/>
<organism evidence="2 3">
    <name type="scientific">Pustulibacterium marinum</name>
    <dbReference type="NCBI Taxonomy" id="1224947"/>
    <lineage>
        <taxon>Bacteria</taxon>
        <taxon>Pseudomonadati</taxon>
        <taxon>Bacteroidota</taxon>
        <taxon>Flavobacteriia</taxon>
        <taxon>Flavobacteriales</taxon>
        <taxon>Flavobacteriaceae</taxon>
        <taxon>Pustulibacterium</taxon>
    </lineage>
</organism>
<dbReference type="AlphaFoldDB" id="A0A1I7ETM9"/>
<dbReference type="EMBL" id="FPBK01000001">
    <property type="protein sequence ID" value="SFU27296.1"/>
    <property type="molecule type" value="Genomic_DNA"/>
</dbReference>
<evidence type="ECO:0008006" key="4">
    <source>
        <dbReference type="Google" id="ProtNLM"/>
    </source>
</evidence>
<keyword evidence="1" id="KW-1133">Transmembrane helix</keyword>
<dbReference type="OrthoDB" id="1427097at2"/>
<feature type="transmembrane region" description="Helical" evidence="1">
    <location>
        <begin position="127"/>
        <end position="146"/>
    </location>
</feature>
<feature type="transmembrane region" description="Helical" evidence="1">
    <location>
        <begin position="36"/>
        <end position="55"/>
    </location>
</feature>
<feature type="transmembrane region" description="Helical" evidence="1">
    <location>
        <begin position="64"/>
        <end position="83"/>
    </location>
</feature>
<evidence type="ECO:0000313" key="2">
    <source>
        <dbReference type="EMBL" id="SFU27296.1"/>
    </source>
</evidence>
<accession>A0A1I7ETM9</accession>
<keyword evidence="1" id="KW-0812">Transmembrane</keyword>
<protein>
    <recommendedName>
        <fullName evidence="4">O-Antigen ligase</fullName>
    </recommendedName>
</protein>
<dbReference type="Proteomes" id="UP000199138">
    <property type="component" value="Unassembled WGS sequence"/>
</dbReference>
<evidence type="ECO:0000313" key="3">
    <source>
        <dbReference type="Proteomes" id="UP000199138"/>
    </source>
</evidence>
<proteinExistence type="predicted"/>
<evidence type="ECO:0000256" key="1">
    <source>
        <dbReference type="SAM" id="Phobius"/>
    </source>
</evidence>
<dbReference type="RefSeq" id="WP_093021535.1">
    <property type="nucleotide sequence ID" value="NZ_FPBK01000001.1"/>
</dbReference>
<feature type="transmembrane region" description="Helical" evidence="1">
    <location>
        <begin position="235"/>
        <end position="252"/>
    </location>
</feature>
<feature type="transmembrane region" description="Helical" evidence="1">
    <location>
        <begin position="198"/>
        <end position="229"/>
    </location>
</feature>
<keyword evidence="3" id="KW-1185">Reference proteome</keyword>
<feature type="transmembrane region" description="Helical" evidence="1">
    <location>
        <begin position="166"/>
        <end position="186"/>
    </location>
</feature>